<evidence type="ECO:0000313" key="2">
    <source>
        <dbReference type="Proteomes" id="UP000680045"/>
    </source>
</evidence>
<gene>
    <name evidence="1" type="ORF">KEH51_02585</name>
</gene>
<dbReference type="InterPro" id="IPR042070">
    <property type="entry name" value="PucR_C-HTH_sf"/>
</dbReference>
<name>A0A941FFV8_9BACI</name>
<reference evidence="1" key="1">
    <citation type="submission" date="2021-04" db="EMBL/GenBank/DDBJ databases">
        <title>Whole genome sequencing of Enterococci isolates from hospitalized patients.</title>
        <authorList>
            <person name="Ogoti B.M."/>
            <person name="Onyambu F.G."/>
        </authorList>
    </citation>
    <scope>NUCLEOTIDE SEQUENCE</scope>
    <source>
        <strain evidence="1">242</strain>
    </source>
</reference>
<comment type="caution">
    <text evidence="1">The sequence shown here is derived from an EMBL/GenBank/DDBJ whole genome shotgun (WGS) entry which is preliminary data.</text>
</comment>
<dbReference type="Proteomes" id="UP000680045">
    <property type="component" value="Unassembled WGS sequence"/>
</dbReference>
<dbReference type="Gene3D" id="1.10.10.2840">
    <property type="entry name" value="PucR C-terminal helix-turn-helix domain"/>
    <property type="match status" value="1"/>
</dbReference>
<protein>
    <submittedName>
        <fullName evidence="1">Uncharacterized protein</fullName>
    </submittedName>
</protein>
<proteinExistence type="predicted"/>
<evidence type="ECO:0000313" key="1">
    <source>
        <dbReference type="EMBL" id="MBR8644018.1"/>
    </source>
</evidence>
<dbReference type="AlphaFoldDB" id="A0A941FFV8"/>
<accession>A0A941FFV8</accession>
<dbReference type="EMBL" id="JAGTPW010000003">
    <property type="protein sequence ID" value="MBR8644018.1"/>
    <property type="molecule type" value="Genomic_DNA"/>
</dbReference>
<sequence length="97" mass="11062">MGSIVDKESSIVHSFREAETALLLCEAKQALSRYTDVETKALLERIDERTKQQFQERILGNLSEKLIETLHQFFLSTLNIGECAKECISIVIPLYTD</sequence>
<organism evidence="1 2">
    <name type="scientific">Peribacillus frigoritolerans</name>
    <dbReference type="NCBI Taxonomy" id="450367"/>
    <lineage>
        <taxon>Bacteria</taxon>
        <taxon>Bacillati</taxon>
        <taxon>Bacillota</taxon>
        <taxon>Bacilli</taxon>
        <taxon>Bacillales</taxon>
        <taxon>Bacillaceae</taxon>
        <taxon>Peribacillus</taxon>
    </lineage>
</organism>